<keyword evidence="8" id="KW-1185">Reference proteome</keyword>
<keyword evidence="3" id="KW-0804">Transcription</keyword>
<dbReference type="PROSITE" id="PS50110">
    <property type="entry name" value="RESPONSE_REGULATORY"/>
    <property type="match status" value="1"/>
</dbReference>
<comment type="caution">
    <text evidence="7">The sequence shown here is derived from an EMBL/GenBank/DDBJ whole genome shotgun (WGS) entry which is preliminary data.</text>
</comment>
<dbReference type="Proteomes" id="UP001235343">
    <property type="component" value="Unassembled WGS sequence"/>
</dbReference>
<protein>
    <submittedName>
        <fullName evidence="7">Response regulator</fullName>
    </submittedName>
</protein>
<dbReference type="InterPro" id="IPR018062">
    <property type="entry name" value="HTH_AraC-typ_CS"/>
</dbReference>
<dbReference type="Pfam" id="PF12833">
    <property type="entry name" value="HTH_18"/>
    <property type="match status" value="1"/>
</dbReference>
<dbReference type="InterPro" id="IPR001789">
    <property type="entry name" value="Sig_transdc_resp-reg_receiver"/>
</dbReference>
<dbReference type="Gene3D" id="3.40.50.2300">
    <property type="match status" value="1"/>
</dbReference>
<gene>
    <name evidence="7" type="ORF">QQS35_16650</name>
</gene>
<reference evidence="7 8" key="1">
    <citation type="submission" date="2023-06" db="EMBL/GenBank/DDBJ databases">
        <title>Aquibacillus rhizosphaerae LR5S19.</title>
        <authorList>
            <person name="Sun J.-Q."/>
        </authorList>
    </citation>
    <scope>NUCLEOTIDE SEQUENCE [LARGE SCALE GENOMIC DNA]</scope>
    <source>
        <strain evidence="7 8">LR5S19</strain>
    </source>
</reference>
<evidence type="ECO:0000259" key="5">
    <source>
        <dbReference type="PROSITE" id="PS01124"/>
    </source>
</evidence>
<evidence type="ECO:0000256" key="1">
    <source>
        <dbReference type="ARBA" id="ARBA00023015"/>
    </source>
</evidence>
<dbReference type="PANTHER" id="PTHR43280:SF2">
    <property type="entry name" value="HTH-TYPE TRANSCRIPTIONAL REGULATOR EXSA"/>
    <property type="match status" value="1"/>
</dbReference>
<dbReference type="RefSeq" id="WP_285933359.1">
    <property type="nucleotide sequence ID" value="NZ_JASTZU010000053.1"/>
</dbReference>
<keyword evidence="4" id="KW-0597">Phosphoprotein</keyword>
<dbReference type="PRINTS" id="PR00032">
    <property type="entry name" value="HTHARAC"/>
</dbReference>
<dbReference type="PROSITE" id="PS00041">
    <property type="entry name" value="HTH_ARAC_FAMILY_1"/>
    <property type="match status" value="1"/>
</dbReference>
<dbReference type="Gene3D" id="1.10.10.60">
    <property type="entry name" value="Homeodomain-like"/>
    <property type="match status" value="2"/>
</dbReference>
<dbReference type="InterPro" id="IPR018060">
    <property type="entry name" value="HTH_AraC"/>
</dbReference>
<dbReference type="CDD" id="cd17536">
    <property type="entry name" value="REC_YesN-like"/>
    <property type="match status" value="1"/>
</dbReference>
<feature type="domain" description="HTH araC/xylS-type" evidence="5">
    <location>
        <begin position="435"/>
        <end position="533"/>
    </location>
</feature>
<accession>A0ABT7L877</accession>
<keyword evidence="2" id="KW-0238">DNA-binding</keyword>
<organism evidence="7 8">
    <name type="scientific">Aquibacillus rhizosphaerae</name>
    <dbReference type="NCBI Taxonomy" id="3051431"/>
    <lineage>
        <taxon>Bacteria</taxon>
        <taxon>Bacillati</taxon>
        <taxon>Bacillota</taxon>
        <taxon>Bacilli</taxon>
        <taxon>Bacillales</taxon>
        <taxon>Bacillaceae</taxon>
        <taxon>Aquibacillus</taxon>
    </lineage>
</organism>
<evidence type="ECO:0000256" key="4">
    <source>
        <dbReference type="PROSITE-ProRule" id="PRU00169"/>
    </source>
</evidence>
<dbReference type="InterPro" id="IPR011006">
    <property type="entry name" value="CheY-like_superfamily"/>
</dbReference>
<proteinExistence type="predicted"/>
<keyword evidence="1" id="KW-0805">Transcription regulation</keyword>
<dbReference type="InterPro" id="IPR009057">
    <property type="entry name" value="Homeodomain-like_sf"/>
</dbReference>
<evidence type="ECO:0000313" key="7">
    <source>
        <dbReference type="EMBL" id="MDL4842070.1"/>
    </source>
</evidence>
<evidence type="ECO:0000256" key="2">
    <source>
        <dbReference type="ARBA" id="ARBA00023125"/>
    </source>
</evidence>
<evidence type="ECO:0000313" key="8">
    <source>
        <dbReference type="Proteomes" id="UP001235343"/>
    </source>
</evidence>
<dbReference type="SUPFAM" id="SSF46689">
    <property type="entry name" value="Homeodomain-like"/>
    <property type="match status" value="2"/>
</dbReference>
<name>A0ABT7L877_9BACI</name>
<dbReference type="SMART" id="SM00342">
    <property type="entry name" value="HTH_ARAC"/>
    <property type="match status" value="1"/>
</dbReference>
<dbReference type="SMART" id="SM00448">
    <property type="entry name" value="REC"/>
    <property type="match status" value="1"/>
</dbReference>
<dbReference type="PANTHER" id="PTHR43280">
    <property type="entry name" value="ARAC-FAMILY TRANSCRIPTIONAL REGULATOR"/>
    <property type="match status" value="1"/>
</dbReference>
<feature type="modified residue" description="4-aspartylphosphate" evidence="4">
    <location>
        <position position="55"/>
    </location>
</feature>
<feature type="domain" description="Response regulatory" evidence="6">
    <location>
        <begin position="3"/>
        <end position="120"/>
    </location>
</feature>
<dbReference type="InterPro" id="IPR020449">
    <property type="entry name" value="Tscrpt_reg_AraC-type_HTH"/>
</dbReference>
<evidence type="ECO:0000259" key="6">
    <source>
        <dbReference type="PROSITE" id="PS50110"/>
    </source>
</evidence>
<dbReference type="PROSITE" id="PS01124">
    <property type="entry name" value="HTH_ARAC_FAMILY_2"/>
    <property type="match status" value="1"/>
</dbReference>
<evidence type="ECO:0000256" key="3">
    <source>
        <dbReference type="ARBA" id="ARBA00023163"/>
    </source>
</evidence>
<sequence length="538" mass="63684">MYQVVLVDDDVMVLEFMTKMIPWQDHGFEIIASFHDSLEALQYMKTNDFDVLITDIGMPHLNGIDLLGILRAENIKSINIILSCHDEFHFAQQALKLDAYDYILKESMEEPVITDLLTRLIERMDEELKEKTNNKKIGRFLNKNNRELKSKFIEKVVDGNVSQNEVWWEEQEELLGMNFHDEKFTPVLCYIDYYQDVVEKYKSDTILQFSINNIIEEELKNYQQDIQIFYLQGKFFVLFKKESNSSQLENQLIDKAIRNMQEKLETYLKITTTIVIGNKYQDKQGLITSMQELLDNNKSRFYYPHNSLQALHIITFNEKTIFHEYQEVMQKVKTLILERDDSNVFAFIEEYISVIRNGKFHPNMVLDFAVKLVLDIKLSLNTLMRFKDDKLLQMTNKIMNVDTITHLEITLIEIFTLFLKHVHEFNQLPRHEEVLKAQIYVRQHINQKMSLKDVAAYLHLNASYFSRLFKQETGENFIEYVTRIKMEQATGMIENTKKSIDQIANELGFESKSYFLKTFKKQTGMSPRHYKYKLASHS</sequence>
<dbReference type="SUPFAM" id="SSF52172">
    <property type="entry name" value="CheY-like"/>
    <property type="match status" value="1"/>
</dbReference>
<dbReference type="Pfam" id="PF00072">
    <property type="entry name" value="Response_reg"/>
    <property type="match status" value="1"/>
</dbReference>
<dbReference type="EMBL" id="JASTZU010000053">
    <property type="protein sequence ID" value="MDL4842070.1"/>
    <property type="molecule type" value="Genomic_DNA"/>
</dbReference>